<dbReference type="Pfam" id="PF01380">
    <property type="entry name" value="SIS"/>
    <property type="match status" value="1"/>
</dbReference>
<keyword evidence="7" id="KW-1185">Reference proteome</keyword>
<dbReference type="InterPro" id="IPR047640">
    <property type="entry name" value="RpiR-like"/>
</dbReference>
<accession>A0A3R9P598</accession>
<dbReference type="CDD" id="cd05013">
    <property type="entry name" value="SIS_RpiR"/>
    <property type="match status" value="1"/>
</dbReference>
<evidence type="ECO:0000259" key="5">
    <source>
        <dbReference type="PROSITE" id="PS51464"/>
    </source>
</evidence>
<dbReference type="PROSITE" id="PS51071">
    <property type="entry name" value="HTH_RPIR"/>
    <property type="match status" value="1"/>
</dbReference>
<dbReference type="PROSITE" id="PS51464">
    <property type="entry name" value="SIS"/>
    <property type="match status" value="1"/>
</dbReference>
<dbReference type="InterPro" id="IPR009057">
    <property type="entry name" value="Homeodomain-like_sf"/>
</dbReference>
<evidence type="ECO:0000256" key="1">
    <source>
        <dbReference type="ARBA" id="ARBA00023015"/>
    </source>
</evidence>
<keyword evidence="2" id="KW-0238">DNA-binding</keyword>
<comment type="caution">
    <text evidence="6">The sequence shown here is derived from an EMBL/GenBank/DDBJ whole genome shotgun (WGS) entry which is preliminary data.</text>
</comment>
<dbReference type="PANTHER" id="PTHR30514">
    <property type="entry name" value="GLUCOKINASE"/>
    <property type="match status" value="1"/>
</dbReference>
<dbReference type="Proteomes" id="UP000275076">
    <property type="component" value="Unassembled WGS sequence"/>
</dbReference>
<dbReference type="InterPro" id="IPR035472">
    <property type="entry name" value="RpiR-like_SIS"/>
</dbReference>
<dbReference type="SUPFAM" id="SSF53697">
    <property type="entry name" value="SIS domain"/>
    <property type="match status" value="1"/>
</dbReference>
<dbReference type="Pfam" id="PF01418">
    <property type="entry name" value="HTH_6"/>
    <property type="match status" value="1"/>
</dbReference>
<sequence>MAELNVNTSTGLLTRIDHVSEKLKGAEKKLADYMFHHYEKIIHQSITDLAEYSDTSESTVVRFCKKLGYKGYQDLKINLAREIIKPEQHIHEVIEPDDDVVTIKKKIFQSNIQALYDSMEICSNDELEKAINAVAGSNHVEFYGVGGSGNVAVDAQHKFLKVGIKCFAYTDVALQSMSASVLSPNDVVIAISHTGSHTDTLHAMKLAKEQGATTISITNFSKSPITRIADINLYTTSKETMFRTDATASRIAQLTIVDTLFTGVANRHYERAYSNIQKTRDSTANKRL</sequence>
<dbReference type="GO" id="GO:1901135">
    <property type="term" value="P:carbohydrate derivative metabolic process"/>
    <property type="evidence" value="ECO:0007669"/>
    <property type="project" value="InterPro"/>
</dbReference>
<dbReference type="GO" id="GO:0003700">
    <property type="term" value="F:DNA-binding transcription factor activity"/>
    <property type="evidence" value="ECO:0007669"/>
    <property type="project" value="InterPro"/>
</dbReference>
<feature type="domain" description="SIS" evidence="5">
    <location>
        <begin position="130"/>
        <end position="270"/>
    </location>
</feature>
<dbReference type="PANTHER" id="PTHR30514:SF1">
    <property type="entry name" value="HTH-TYPE TRANSCRIPTIONAL REGULATOR HEXR-RELATED"/>
    <property type="match status" value="1"/>
</dbReference>
<dbReference type="EMBL" id="RBVX01000024">
    <property type="protein sequence ID" value="RSL31454.1"/>
    <property type="molecule type" value="Genomic_DNA"/>
</dbReference>
<organism evidence="6 7">
    <name type="scientific">Salibacterium salarium</name>
    <dbReference type="NCBI Taxonomy" id="284579"/>
    <lineage>
        <taxon>Bacteria</taxon>
        <taxon>Bacillati</taxon>
        <taxon>Bacillota</taxon>
        <taxon>Bacilli</taxon>
        <taxon>Bacillales</taxon>
        <taxon>Bacillaceae</taxon>
    </lineage>
</organism>
<dbReference type="InterPro" id="IPR001347">
    <property type="entry name" value="SIS_dom"/>
</dbReference>
<dbReference type="AlphaFoldDB" id="A0A3R9P598"/>
<dbReference type="InterPro" id="IPR046348">
    <property type="entry name" value="SIS_dom_sf"/>
</dbReference>
<dbReference type="GO" id="GO:0097367">
    <property type="term" value="F:carbohydrate derivative binding"/>
    <property type="evidence" value="ECO:0007669"/>
    <property type="project" value="InterPro"/>
</dbReference>
<keyword evidence="3" id="KW-0804">Transcription</keyword>
<dbReference type="Gene3D" id="1.10.10.10">
    <property type="entry name" value="Winged helix-like DNA-binding domain superfamily/Winged helix DNA-binding domain"/>
    <property type="match status" value="1"/>
</dbReference>
<dbReference type="GO" id="GO:0003677">
    <property type="term" value="F:DNA binding"/>
    <property type="evidence" value="ECO:0007669"/>
    <property type="project" value="UniProtKB-KW"/>
</dbReference>
<evidence type="ECO:0000256" key="2">
    <source>
        <dbReference type="ARBA" id="ARBA00023125"/>
    </source>
</evidence>
<evidence type="ECO:0000259" key="4">
    <source>
        <dbReference type="PROSITE" id="PS51071"/>
    </source>
</evidence>
<dbReference type="SUPFAM" id="SSF46689">
    <property type="entry name" value="Homeodomain-like"/>
    <property type="match status" value="1"/>
</dbReference>
<gene>
    <name evidence="6" type="ORF">D7Z54_20660</name>
</gene>
<name>A0A3R9P598_9BACI</name>
<dbReference type="InterPro" id="IPR036388">
    <property type="entry name" value="WH-like_DNA-bd_sf"/>
</dbReference>
<evidence type="ECO:0000313" key="7">
    <source>
        <dbReference type="Proteomes" id="UP000275076"/>
    </source>
</evidence>
<feature type="domain" description="HTH rpiR-type" evidence="4">
    <location>
        <begin position="10"/>
        <end position="86"/>
    </location>
</feature>
<keyword evidence="1" id="KW-0805">Transcription regulation</keyword>
<dbReference type="Gene3D" id="3.40.50.10490">
    <property type="entry name" value="Glucose-6-phosphate isomerase like protein, domain 1"/>
    <property type="match status" value="1"/>
</dbReference>
<dbReference type="InterPro" id="IPR000281">
    <property type="entry name" value="HTH_RpiR"/>
</dbReference>
<evidence type="ECO:0000256" key="3">
    <source>
        <dbReference type="ARBA" id="ARBA00023163"/>
    </source>
</evidence>
<reference evidence="6 7" key="1">
    <citation type="submission" date="2018-10" db="EMBL/GenBank/DDBJ databases">
        <title>Draft genome sequence of Bacillus salarius IM0101, isolated from a hypersaline soil in Inner Mongolia, China.</title>
        <authorList>
            <person name="Yamprayoonswat W."/>
            <person name="Boonvisut S."/>
            <person name="Jumpathong W."/>
            <person name="Sittihan S."/>
            <person name="Ruangsuj P."/>
            <person name="Wanthongcharoen S."/>
            <person name="Thongpramul N."/>
            <person name="Pimmason S."/>
            <person name="Yu B."/>
            <person name="Yasawong M."/>
        </authorList>
    </citation>
    <scope>NUCLEOTIDE SEQUENCE [LARGE SCALE GENOMIC DNA]</scope>
    <source>
        <strain evidence="6 7">IM0101</strain>
    </source>
</reference>
<proteinExistence type="predicted"/>
<evidence type="ECO:0000313" key="6">
    <source>
        <dbReference type="EMBL" id="RSL31454.1"/>
    </source>
</evidence>
<dbReference type="OrthoDB" id="3684496at2"/>
<dbReference type="RefSeq" id="WP_125558564.1">
    <property type="nucleotide sequence ID" value="NZ_RBVX01000024.1"/>
</dbReference>
<protein>
    <submittedName>
        <fullName evidence="6">MurR/RpiR family transcriptional regulator</fullName>
    </submittedName>
</protein>